<dbReference type="EMBL" id="BMGI01000003">
    <property type="protein sequence ID" value="GGD35982.1"/>
    <property type="molecule type" value="Genomic_DNA"/>
</dbReference>
<gene>
    <name evidence="7" type="ORF">GCM10011358_19730</name>
</gene>
<organism evidence="7 8">
    <name type="scientific">Sinisalibacter lacisalsi</name>
    <dbReference type="NCBI Taxonomy" id="1526570"/>
    <lineage>
        <taxon>Bacteria</taxon>
        <taxon>Pseudomonadati</taxon>
        <taxon>Pseudomonadota</taxon>
        <taxon>Alphaproteobacteria</taxon>
        <taxon>Rhodobacterales</taxon>
        <taxon>Roseobacteraceae</taxon>
        <taxon>Sinisalibacter</taxon>
    </lineage>
</organism>
<dbReference type="InterPro" id="IPR012480">
    <property type="entry name" value="Hepar_II_III_C"/>
</dbReference>
<evidence type="ECO:0000313" key="8">
    <source>
        <dbReference type="Proteomes" id="UP000617355"/>
    </source>
</evidence>
<dbReference type="PANTHER" id="PTHR39210:SF1">
    <property type="entry name" value="HEPARIN-SULFATE LYASE"/>
    <property type="match status" value="1"/>
</dbReference>
<dbReference type="Gene3D" id="2.70.98.70">
    <property type="match status" value="1"/>
</dbReference>
<evidence type="ECO:0000256" key="3">
    <source>
        <dbReference type="ARBA" id="ARBA00022764"/>
    </source>
</evidence>
<accession>A0ABQ1QP42</accession>
<dbReference type="Pfam" id="PF07940">
    <property type="entry name" value="Hepar_II_III_C"/>
    <property type="match status" value="1"/>
</dbReference>
<dbReference type="PANTHER" id="PTHR39210">
    <property type="entry name" value="HEPARIN-SULFATE LYASE"/>
    <property type="match status" value="1"/>
</dbReference>
<feature type="domain" description="Heparinase II/III-like C-terminal" evidence="5">
    <location>
        <begin position="493"/>
        <end position="677"/>
    </location>
</feature>
<comment type="caution">
    <text evidence="7">The sequence shown here is derived from an EMBL/GenBank/DDBJ whole genome shotgun (WGS) entry which is preliminary data.</text>
</comment>
<dbReference type="InterPro" id="IPR031680">
    <property type="entry name" value="Hepar_II_III_N"/>
</dbReference>
<name>A0ABQ1QP42_9RHOB</name>
<dbReference type="RefSeq" id="WP_188527493.1">
    <property type="nucleotide sequence ID" value="NZ_BMGI01000003.1"/>
</dbReference>
<comment type="subcellular location">
    <subcellularLocation>
        <location evidence="1">Periplasm</location>
    </subcellularLocation>
</comment>
<evidence type="ECO:0000256" key="1">
    <source>
        <dbReference type="ARBA" id="ARBA00004418"/>
    </source>
</evidence>
<keyword evidence="4" id="KW-0456">Lyase</keyword>
<dbReference type="Gene3D" id="1.50.10.100">
    <property type="entry name" value="Chondroitin AC/alginate lyase"/>
    <property type="match status" value="1"/>
</dbReference>
<evidence type="ECO:0008006" key="9">
    <source>
        <dbReference type="Google" id="ProtNLM"/>
    </source>
</evidence>
<evidence type="ECO:0000313" key="7">
    <source>
        <dbReference type="EMBL" id="GGD35982.1"/>
    </source>
</evidence>
<keyword evidence="3" id="KW-0574">Periplasm</keyword>
<dbReference type="Pfam" id="PF16889">
    <property type="entry name" value="Hepar_II_III_N"/>
    <property type="match status" value="1"/>
</dbReference>
<evidence type="ECO:0000256" key="2">
    <source>
        <dbReference type="ARBA" id="ARBA00022729"/>
    </source>
</evidence>
<evidence type="ECO:0000259" key="6">
    <source>
        <dbReference type="Pfam" id="PF16889"/>
    </source>
</evidence>
<evidence type="ECO:0000259" key="5">
    <source>
        <dbReference type="Pfam" id="PF07940"/>
    </source>
</evidence>
<dbReference type="InterPro" id="IPR008929">
    <property type="entry name" value="Chondroitin_lyas"/>
</dbReference>
<keyword evidence="8" id="KW-1185">Reference proteome</keyword>
<evidence type="ECO:0000256" key="4">
    <source>
        <dbReference type="ARBA" id="ARBA00023239"/>
    </source>
</evidence>
<keyword evidence="2" id="KW-0732">Signal</keyword>
<dbReference type="SUPFAM" id="SSF48230">
    <property type="entry name" value="Chondroitin AC/alginate lyase"/>
    <property type="match status" value="1"/>
</dbReference>
<dbReference type="Proteomes" id="UP000617355">
    <property type="component" value="Unassembled WGS sequence"/>
</dbReference>
<sequence length="737" mass="81413">MAELQMTALLRPVAALTDRDLLWLSRHGRTGAADSDRLDLARVTCGRGVASDAGGHVRVHFGASGEGEAISEQVRYGVPEGPVVSGVGMRLRLRGWDKISYIAIGHTEDGTYHHAKATHPVQGAWFDLALGFRDLAWGWRNGWSRHEDRRVTDVRFYIKGVPGPDAGCDLGEVWLWREAEDPEAVFGPDFPVPGAVQEALCDYQKAYFPDYDRLARAFMTEGKCPLAGNALLDWPTDAARPPRLGENGTFQYSWHSLHPAVLLILLAQDTGAVAPLMAARGVVSDWLARSYDKPDPNVKYAWYDHGVAERVFALIMLYAQGQKHGFDARIMARLRRAIHRHGQLLASEIFYAGHQPVRYHNHAWFQDLALMTIGLAFPGWACADHWIDTALARITDQFEKLIVRDGRFAVFAENSIGYHLGIARLVANIGTFAELSGRETEIAAFSEGLAAFSQLMRYPDGKRTPGQGDTFRLANRQEGDPTGRRPYAAPEVAILPRAGYAVARANHEGRPFMLAFFATSRASTHKHADNLSFTLYLDGVEWLVDPSFHSHEYENPMPAYLRGPDAHNAFVMPGAHYDIVPGLASLLGEQNADGFRFSGEHRAVASLRFRRSITGSKHALDLEISDRLEWNEAVGTPGGARLMLHCGEGVEVDRHERGLDLSHPASPLILRLTLPEGSAARLWHGQEEHPVRGIAGQGFLQSAPITTIEITAAEADRIDWRLQAIEAEVRGKGHTGS</sequence>
<protein>
    <recommendedName>
        <fullName evidence="9">Heparin-sulfate lyase N-terminal domain-containing protein</fullName>
    </recommendedName>
</protein>
<feature type="domain" description="Heparin-sulfate lyase N-terminal" evidence="6">
    <location>
        <begin position="285"/>
        <end position="444"/>
    </location>
</feature>
<proteinExistence type="predicted"/>
<reference evidence="8" key="1">
    <citation type="journal article" date="2019" name="Int. J. Syst. Evol. Microbiol.">
        <title>The Global Catalogue of Microorganisms (GCM) 10K type strain sequencing project: providing services to taxonomists for standard genome sequencing and annotation.</title>
        <authorList>
            <consortium name="The Broad Institute Genomics Platform"/>
            <consortium name="The Broad Institute Genome Sequencing Center for Infectious Disease"/>
            <person name="Wu L."/>
            <person name="Ma J."/>
        </authorList>
    </citation>
    <scope>NUCLEOTIDE SEQUENCE [LARGE SCALE GENOMIC DNA]</scope>
    <source>
        <strain evidence="8">CGMCC 1.12922</strain>
    </source>
</reference>